<feature type="compositionally biased region" description="Basic residues" evidence="1">
    <location>
        <begin position="67"/>
        <end position="81"/>
    </location>
</feature>
<evidence type="ECO:0000313" key="2">
    <source>
        <dbReference type="EMBL" id="KAJ6261382.1"/>
    </source>
</evidence>
<accession>A0AAD6NKC0</accession>
<organism evidence="2 3">
    <name type="scientific">Drechslerella dactyloides</name>
    <name type="common">Nematode-trapping fungus</name>
    <name type="synonym">Arthrobotrys dactyloides</name>
    <dbReference type="NCBI Taxonomy" id="74499"/>
    <lineage>
        <taxon>Eukaryota</taxon>
        <taxon>Fungi</taxon>
        <taxon>Dikarya</taxon>
        <taxon>Ascomycota</taxon>
        <taxon>Pezizomycotina</taxon>
        <taxon>Orbiliomycetes</taxon>
        <taxon>Orbiliales</taxon>
        <taxon>Orbiliaceae</taxon>
        <taxon>Drechslerella</taxon>
    </lineage>
</organism>
<evidence type="ECO:0000256" key="1">
    <source>
        <dbReference type="SAM" id="MobiDB-lite"/>
    </source>
</evidence>
<evidence type="ECO:0000313" key="3">
    <source>
        <dbReference type="Proteomes" id="UP001221413"/>
    </source>
</evidence>
<protein>
    <submittedName>
        <fullName evidence="2">Uncharacterized protein</fullName>
    </submittedName>
</protein>
<dbReference type="AlphaFoldDB" id="A0AAD6NKC0"/>
<dbReference type="EMBL" id="JAQGDS010000004">
    <property type="protein sequence ID" value="KAJ6261382.1"/>
    <property type="molecule type" value="Genomic_DNA"/>
</dbReference>
<feature type="region of interest" description="Disordered" evidence="1">
    <location>
        <begin position="59"/>
        <end position="89"/>
    </location>
</feature>
<keyword evidence="3" id="KW-1185">Reference proteome</keyword>
<name>A0AAD6NKC0_DREDA</name>
<reference evidence="2" key="1">
    <citation type="submission" date="2023-01" db="EMBL/GenBank/DDBJ databases">
        <title>The chitinases involved in constricting ring structure development in the nematode-trapping fungus Drechslerella dactyloides.</title>
        <authorList>
            <person name="Wang R."/>
            <person name="Zhang L."/>
            <person name="Tang P."/>
            <person name="Li S."/>
            <person name="Liang L."/>
        </authorList>
    </citation>
    <scope>NUCLEOTIDE SEQUENCE</scope>
    <source>
        <strain evidence="2">YMF1.00031</strain>
    </source>
</reference>
<comment type="caution">
    <text evidence="2">The sequence shown here is derived from an EMBL/GenBank/DDBJ whole genome shotgun (WGS) entry which is preliminary data.</text>
</comment>
<gene>
    <name evidence="2" type="ORF">Dda_4052</name>
</gene>
<dbReference type="Proteomes" id="UP001221413">
    <property type="component" value="Unassembled WGS sequence"/>
</dbReference>
<proteinExistence type="predicted"/>
<sequence length="89" mass="9943">MKPSCERIAVLKPSREGGVTGCPTRRRYKAADDPIAPARAAPMWFSCCLWCQPPHGTGDGVGGAPGRMRRGSQMKKWGRGRNWREERKM</sequence>